<keyword evidence="2" id="KW-0812">Transmembrane</keyword>
<reference evidence="3 4" key="1">
    <citation type="submission" date="2018-03" db="EMBL/GenBank/DDBJ databases">
        <title>Genomic Encyclopedia of Archaeal and Bacterial Type Strains, Phase II (KMG-II): from individual species to whole genera.</title>
        <authorList>
            <person name="Goeker M."/>
        </authorList>
    </citation>
    <scope>NUCLEOTIDE SEQUENCE [LARGE SCALE GENOMIC DNA]</scope>
    <source>
        <strain evidence="3 4">DSM 28354</strain>
    </source>
</reference>
<feature type="transmembrane region" description="Helical" evidence="2">
    <location>
        <begin position="59"/>
        <end position="78"/>
    </location>
</feature>
<keyword evidence="2" id="KW-1133">Transmembrane helix</keyword>
<keyword evidence="4" id="KW-1185">Reference proteome</keyword>
<organism evidence="3 4">
    <name type="scientific">Spirosoma oryzae</name>
    <dbReference type="NCBI Taxonomy" id="1469603"/>
    <lineage>
        <taxon>Bacteria</taxon>
        <taxon>Pseudomonadati</taxon>
        <taxon>Bacteroidota</taxon>
        <taxon>Cytophagia</taxon>
        <taxon>Cytophagales</taxon>
        <taxon>Cytophagaceae</taxon>
        <taxon>Spirosoma</taxon>
    </lineage>
</organism>
<feature type="compositionally biased region" description="Low complexity" evidence="1">
    <location>
        <begin position="23"/>
        <end position="41"/>
    </location>
</feature>
<keyword evidence="2" id="KW-0472">Membrane</keyword>
<dbReference type="InterPro" id="IPR021448">
    <property type="entry name" value="DUF3098"/>
</dbReference>
<comment type="caution">
    <text evidence="3">The sequence shown here is derived from an EMBL/GenBank/DDBJ whole genome shotgun (WGS) entry which is preliminary data.</text>
</comment>
<feature type="transmembrane region" description="Helical" evidence="2">
    <location>
        <begin position="84"/>
        <end position="110"/>
    </location>
</feature>
<feature type="region of interest" description="Disordered" evidence="1">
    <location>
        <begin position="1"/>
        <end position="48"/>
    </location>
</feature>
<gene>
    <name evidence="3" type="ORF">CLV58_107236</name>
</gene>
<evidence type="ECO:0000313" key="3">
    <source>
        <dbReference type="EMBL" id="PRY40142.1"/>
    </source>
</evidence>
<evidence type="ECO:0000256" key="1">
    <source>
        <dbReference type="SAM" id="MobiDB-lite"/>
    </source>
</evidence>
<accession>A0A2T0T3A5</accession>
<evidence type="ECO:0000313" key="4">
    <source>
        <dbReference type="Proteomes" id="UP000238375"/>
    </source>
</evidence>
<protein>
    <recommendedName>
        <fullName evidence="5">DUF3098 family protein</fullName>
    </recommendedName>
</protein>
<proteinExistence type="predicted"/>
<dbReference type="RefSeq" id="WP_425443506.1">
    <property type="nucleotide sequence ID" value="NZ_PVTE01000007.1"/>
</dbReference>
<evidence type="ECO:0000256" key="2">
    <source>
        <dbReference type="SAM" id="Phobius"/>
    </source>
</evidence>
<evidence type="ECO:0008006" key="5">
    <source>
        <dbReference type="Google" id="ProtNLM"/>
    </source>
</evidence>
<dbReference type="Pfam" id="PF11297">
    <property type="entry name" value="DUF3098"/>
    <property type="match status" value="1"/>
</dbReference>
<dbReference type="EMBL" id="PVTE01000007">
    <property type="protein sequence ID" value="PRY40142.1"/>
    <property type="molecule type" value="Genomic_DNA"/>
</dbReference>
<dbReference type="Proteomes" id="UP000238375">
    <property type="component" value="Unassembled WGS sequence"/>
</dbReference>
<dbReference type="AlphaFoldDB" id="A0A2T0T3A5"/>
<sequence length="115" mass="12532">MTMAKDKQSAQPTLTREEPLRKTATTTSTDTATRTPFTRPTVSEPSRQAAALPFGRQNYTLMLAGIGIILAGFFIMSLDKEEFGFGFLGLTLGPIVVMAGFILEFFAILARPKQA</sequence>
<name>A0A2T0T3A5_9BACT</name>